<keyword evidence="10" id="KW-0378">Hydrolase</keyword>
<keyword evidence="11" id="KW-0347">Helicase</keyword>
<dbReference type="InterPro" id="IPR001205">
    <property type="entry name" value="RNA-dir_pol_C"/>
</dbReference>
<dbReference type="InterPro" id="IPR000605">
    <property type="entry name" value="Helicase_SF3_ssDNA/RNA_vir"/>
</dbReference>
<evidence type="ECO:0000256" key="10">
    <source>
        <dbReference type="ARBA" id="ARBA00022801"/>
    </source>
</evidence>
<evidence type="ECO:0000256" key="16">
    <source>
        <dbReference type="ARBA" id="ARBA00022989"/>
    </source>
</evidence>
<dbReference type="SUPFAM" id="SSF56672">
    <property type="entry name" value="DNA/RNA polymerases"/>
    <property type="match status" value="1"/>
</dbReference>
<dbReference type="GO" id="GO:0004197">
    <property type="term" value="F:cysteine-type endopeptidase activity"/>
    <property type="evidence" value="ECO:0007669"/>
    <property type="project" value="InterPro"/>
</dbReference>
<organism evidence="23">
    <name type="scientific">Pagoda dogwood waikavirus</name>
    <dbReference type="NCBI Taxonomy" id="3115792"/>
    <lineage>
        <taxon>Viruses</taxon>
        <taxon>Riboviria</taxon>
        <taxon>Orthornavirae</taxon>
        <taxon>Pisuviricota</taxon>
        <taxon>Pisoniviricetes</taxon>
        <taxon>Picornavirales</taxon>
        <taxon>Secoviridae</taxon>
        <taxon>Waikavirus</taxon>
    </lineage>
</organism>
<evidence type="ECO:0000256" key="8">
    <source>
        <dbReference type="ARBA" id="ARBA00022695"/>
    </source>
</evidence>
<feature type="region of interest" description="Disordered" evidence="18">
    <location>
        <begin position="1297"/>
        <end position="1321"/>
    </location>
</feature>
<evidence type="ECO:0000256" key="13">
    <source>
        <dbReference type="ARBA" id="ARBA00022840"/>
    </source>
</evidence>
<dbReference type="GO" id="GO:0005524">
    <property type="term" value="F:ATP binding"/>
    <property type="evidence" value="ECO:0007669"/>
    <property type="project" value="UniProtKB-KW"/>
</dbReference>
<gene>
    <name evidence="23" type="primary">ORF1</name>
</gene>
<dbReference type="InterPro" id="IPR024387">
    <property type="entry name" value="Pept_C3G_Picornavir"/>
</dbReference>
<dbReference type="SUPFAM" id="SSF88633">
    <property type="entry name" value="Positive stranded ssRNA viruses"/>
    <property type="match status" value="2"/>
</dbReference>
<feature type="domain" description="Peptidase C3" evidence="22">
    <location>
        <begin position="2677"/>
        <end position="2887"/>
    </location>
</feature>
<protein>
    <recommendedName>
        <fullName evidence="2">Genome polyprotein</fullName>
    </recommendedName>
</protein>
<evidence type="ECO:0000256" key="17">
    <source>
        <dbReference type="SAM" id="Coils"/>
    </source>
</evidence>
<dbReference type="InterPro" id="IPR007094">
    <property type="entry name" value="RNA-dir_pol_PSvirus"/>
</dbReference>
<keyword evidence="12" id="KW-0788">Thiol protease</keyword>
<dbReference type="GO" id="GO:0003968">
    <property type="term" value="F:RNA-directed RNA polymerase activity"/>
    <property type="evidence" value="ECO:0007669"/>
    <property type="project" value="UniProtKB-KW"/>
</dbReference>
<dbReference type="GO" id="GO:0003724">
    <property type="term" value="F:RNA helicase activity"/>
    <property type="evidence" value="ECO:0007669"/>
    <property type="project" value="InterPro"/>
</dbReference>
<accession>A0AAT9JAZ8</accession>
<keyword evidence="7 19" id="KW-0812">Transmembrane</keyword>
<dbReference type="Pfam" id="PF12381">
    <property type="entry name" value="Peptidase_C3G"/>
    <property type="match status" value="1"/>
</dbReference>
<dbReference type="InterPro" id="IPR043504">
    <property type="entry name" value="Peptidase_S1_PA_chymotrypsin"/>
</dbReference>
<evidence type="ECO:0000256" key="4">
    <source>
        <dbReference type="ARBA" id="ARBA00022561"/>
    </source>
</evidence>
<evidence type="ECO:0000256" key="1">
    <source>
        <dbReference type="ARBA" id="ARBA00004328"/>
    </source>
</evidence>
<feature type="region of interest" description="Disordered" evidence="18">
    <location>
        <begin position="554"/>
        <end position="576"/>
    </location>
</feature>
<dbReference type="Pfam" id="PF12264">
    <property type="entry name" value="Waikav_capsid_1"/>
    <property type="match status" value="1"/>
</dbReference>
<keyword evidence="19" id="KW-0472">Membrane</keyword>
<dbReference type="InterPro" id="IPR009003">
    <property type="entry name" value="Peptidase_S1_PA"/>
</dbReference>
<dbReference type="Pfam" id="PF00910">
    <property type="entry name" value="RNA_helicase"/>
    <property type="match status" value="1"/>
</dbReference>
<evidence type="ECO:0000256" key="3">
    <source>
        <dbReference type="ARBA" id="ARBA00022484"/>
    </source>
</evidence>
<dbReference type="Gene3D" id="2.40.10.10">
    <property type="entry name" value="Trypsin-like serine proteases"/>
    <property type="match status" value="1"/>
</dbReference>
<dbReference type="InterPro" id="IPR043502">
    <property type="entry name" value="DNA/RNA_pol_sf"/>
</dbReference>
<dbReference type="InterPro" id="IPR043128">
    <property type="entry name" value="Rev_trsase/Diguanyl_cyclase"/>
</dbReference>
<feature type="region of interest" description="Disordered" evidence="18">
    <location>
        <begin position="2468"/>
        <end position="2498"/>
    </location>
</feature>
<evidence type="ECO:0000256" key="14">
    <source>
        <dbReference type="ARBA" id="ARBA00022844"/>
    </source>
</evidence>
<dbReference type="Gene3D" id="1.20.960.20">
    <property type="match status" value="1"/>
</dbReference>
<dbReference type="InterPro" id="IPR014759">
    <property type="entry name" value="Helicase_SF3_ssRNA_vir"/>
</dbReference>
<dbReference type="GO" id="GO:0019028">
    <property type="term" value="C:viral capsid"/>
    <property type="evidence" value="ECO:0007669"/>
    <property type="project" value="UniProtKB-KW"/>
</dbReference>
<dbReference type="PROSITE" id="PS51874">
    <property type="entry name" value="PCV_3C_PRO"/>
    <property type="match status" value="1"/>
</dbReference>
<keyword evidence="17" id="KW-0175">Coiled coil</keyword>
<dbReference type="GO" id="GO:0039694">
    <property type="term" value="P:viral RNA genome replication"/>
    <property type="evidence" value="ECO:0007669"/>
    <property type="project" value="InterPro"/>
</dbReference>
<keyword evidence="9" id="KW-0547">Nucleotide-binding</keyword>
<feature type="domain" description="SF3 helicase" evidence="21">
    <location>
        <begin position="1725"/>
        <end position="1894"/>
    </location>
</feature>
<feature type="transmembrane region" description="Helical" evidence="19">
    <location>
        <begin position="1501"/>
        <end position="1521"/>
    </location>
</feature>
<dbReference type="CDD" id="cd23169">
    <property type="entry name" value="ps-ssRNAv-Picornavirales"/>
    <property type="match status" value="1"/>
</dbReference>
<evidence type="ECO:0000259" key="22">
    <source>
        <dbReference type="PROSITE" id="PS51874"/>
    </source>
</evidence>
<evidence type="ECO:0000256" key="18">
    <source>
        <dbReference type="SAM" id="MobiDB-lite"/>
    </source>
</evidence>
<evidence type="ECO:0000259" key="21">
    <source>
        <dbReference type="PROSITE" id="PS51218"/>
    </source>
</evidence>
<evidence type="ECO:0000256" key="2">
    <source>
        <dbReference type="ARBA" id="ARBA00020107"/>
    </source>
</evidence>
<evidence type="ECO:0000256" key="11">
    <source>
        <dbReference type="ARBA" id="ARBA00022806"/>
    </source>
</evidence>
<feature type="domain" description="RdRp catalytic" evidence="20">
    <location>
        <begin position="3187"/>
        <end position="3318"/>
    </location>
</feature>
<dbReference type="GO" id="GO:0006351">
    <property type="term" value="P:DNA-templated transcription"/>
    <property type="evidence" value="ECO:0007669"/>
    <property type="project" value="InterPro"/>
</dbReference>
<dbReference type="InterPro" id="IPR044067">
    <property type="entry name" value="PCV_3C_PRO"/>
</dbReference>
<feature type="coiled-coil region" evidence="17">
    <location>
        <begin position="494"/>
        <end position="546"/>
    </location>
</feature>
<keyword evidence="3" id="KW-0696">RNA-directed RNA polymerase</keyword>
<evidence type="ECO:0000256" key="15">
    <source>
        <dbReference type="ARBA" id="ARBA00022953"/>
    </source>
</evidence>
<dbReference type="EMBL" id="BK065147">
    <property type="protein sequence ID" value="DBA54826.1"/>
    <property type="molecule type" value="Genomic_RNA"/>
</dbReference>
<dbReference type="InterPro" id="IPR029053">
    <property type="entry name" value="Viral_coat"/>
</dbReference>
<keyword evidence="6" id="KW-0808">Transferase</keyword>
<dbReference type="PROSITE" id="PS51218">
    <property type="entry name" value="SF3_HELICASE_2"/>
    <property type="match status" value="1"/>
</dbReference>
<comment type="subcellular location">
    <subcellularLocation>
        <location evidence="1">Virion</location>
    </subcellularLocation>
</comment>
<evidence type="ECO:0000256" key="9">
    <source>
        <dbReference type="ARBA" id="ARBA00022741"/>
    </source>
</evidence>
<keyword evidence="16 19" id="KW-1133">Transmembrane helix</keyword>
<feature type="transmembrane region" description="Helical" evidence="19">
    <location>
        <begin position="1473"/>
        <end position="1489"/>
    </location>
</feature>
<dbReference type="InterPro" id="IPR024379">
    <property type="entry name" value="Waikavirus_capsid-1"/>
</dbReference>
<dbReference type="Gene3D" id="2.60.120.20">
    <property type="match status" value="3"/>
</dbReference>
<proteinExistence type="predicted"/>
<dbReference type="SUPFAM" id="SSF50494">
    <property type="entry name" value="Trypsin-like serine proteases"/>
    <property type="match status" value="1"/>
</dbReference>
<dbReference type="Gene3D" id="3.30.70.270">
    <property type="match status" value="1"/>
</dbReference>
<keyword evidence="8" id="KW-0548">Nucleotidyltransferase</keyword>
<keyword evidence="14" id="KW-0946">Virion</keyword>
<dbReference type="GO" id="GO:0003723">
    <property type="term" value="F:RNA binding"/>
    <property type="evidence" value="ECO:0007669"/>
    <property type="project" value="InterPro"/>
</dbReference>
<keyword evidence="4" id="KW-0167">Capsid protein</keyword>
<dbReference type="PROSITE" id="PS50507">
    <property type="entry name" value="RDRP_SSRNA_POS"/>
    <property type="match status" value="1"/>
</dbReference>
<evidence type="ECO:0000256" key="6">
    <source>
        <dbReference type="ARBA" id="ARBA00022679"/>
    </source>
</evidence>
<evidence type="ECO:0000259" key="20">
    <source>
        <dbReference type="PROSITE" id="PS50507"/>
    </source>
</evidence>
<evidence type="ECO:0000256" key="12">
    <source>
        <dbReference type="ARBA" id="ARBA00022807"/>
    </source>
</evidence>
<evidence type="ECO:0000256" key="7">
    <source>
        <dbReference type="ARBA" id="ARBA00022692"/>
    </source>
</evidence>
<reference evidence="23" key="2">
    <citation type="journal article" date="2024" name="Arch. Virol.">
        <title>Probing of plant transcriptomes reveals the hidden genetic diversity of the family Secoviridae.</title>
        <authorList>
            <person name="Sidharthan V.K."/>
            <person name="Reddy V."/>
            <person name="Kiran G."/>
            <person name="Rajeswari V."/>
            <person name="Baranwal V.K."/>
            <person name="Kumar M.K."/>
            <person name="Kumar K.S."/>
        </authorList>
    </citation>
    <scope>NUCLEOTIDE SEQUENCE</scope>
    <source>
        <strain evidence="23">Cor alt</strain>
    </source>
</reference>
<dbReference type="CDD" id="cd00205">
    <property type="entry name" value="rhv_like"/>
    <property type="match status" value="2"/>
</dbReference>
<keyword evidence="13" id="KW-0067">ATP-binding</keyword>
<keyword evidence="5" id="KW-0645">Protease</keyword>
<reference evidence="23" key="1">
    <citation type="submission" date="2023-11" db="EMBL/GenBank/DDBJ databases">
        <authorList>
            <person name="Sidharthan V.K."/>
            <person name="Reddy V."/>
            <person name="Kiran G."/>
            <person name="Rajeswari V."/>
            <person name="Baranwal V.K."/>
        </authorList>
    </citation>
    <scope>NUCLEOTIDE SEQUENCE</scope>
    <source>
        <strain evidence="23">Cor alt</strain>
    </source>
</reference>
<evidence type="ECO:0000256" key="19">
    <source>
        <dbReference type="SAM" id="Phobius"/>
    </source>
</evidence>
<dbReference type="Pfam" id="PF00680">
    <property type="entry name" value="RdRP_1"/>
    <property type="match status" value="1"/>
</dbReference>
<name>A0AAT9JAZ8_9SECO</name>
<dbReference type="InterPro" id="IPR033703">
    <property type="entry name" value="Rhv-like"/>
</dbReference>
<evidence type="ECO:0000313" key="23">
    <source>
        <dbReference type="EMBL" id="DBA54826.1"/>
    </source>
</evidence>
<evidence type="ECO:0000256" key="5">
    <source>
        <dbReference type="ARBA" id="ARBA00022670"/>
    </source>
</evidence>
<sequence>MASASFCNHSDFNDQSVYNTCSVCAHLFRISHFVRKPKNSFFIDRISCFDFKDRRDYLKQLDKFVSYAEGVTHRSIGCQFDSPFSAMSGSRTEDRSPDHSCYVCFDARHIFECVSASHQARGKLFPVHREGYCWYATCEACSACCEFTPTAALTPLLVLFKYLDFKKVEDGVEVMLKGESRGRIMNKSTLLTMEYILDRDIDFDENTPIIASIDKGFPKLEVIEDLEYEPEYAKCMPSNDVTGGCDVRRGPHVFHIWCREKHFDLPFTLGMERMFFMLMRGSGYLFGKMPHFGHGAILSVMDMQGIHVRCNTRFVEAHEHFFSGADRGPRPEQGSLKSYEAMGIRIGQILYTCNGLDITPLINSVAQSGTSSDDDYEHVPDINDLMARVDEFPNVEVVDIRQAFLDDDSPLVYEEEEVARTQGRGLRQKVGGFLRAVSKCVTKLHAVWDWPLDKALKAVDDTGAWMEQNKEFVRDDVWSCTMCDQLRKDMQAGLKEHNDVLELLQKGVEKLAKAVDDSNELHAKYTKDLKDEIKVLKGKVEDLANRPTVATGTVKVEMPPPTRFSRSDPLPGEQRAIPRGAVKTGRELTEAEVRYCLEPFDEKKVNEQIAWAANVDVSRVKTAEDRLKFFREYMSKHSGDRIEEAETSIVESVVESSLQRTINNDLHNLMFHNFLIRSFTWDVKDGENVVLAKIDMPEALVNENARMKDIMGYFQYYTCDGFEFEITTTSLAMQGGTLLVAWDSMSSAIRQGMDSMVQLSGLPNVRVHASSDSNVKFKVECSAIHEMLCLSGSEDVAARFGTLIISCANVLNVPAGASESVNVNIWAKFLNPKLHFPTRKHQIVLKQVSSGSEGEFRLGELEAVVARGTWSTTSDINLLELNVHPCACYVEGGLVYQTPLSVVSHLYSRWRGELIYRIIFGASLFAKGRIRVCAIPVQFRQKKLSAEEMSAFPSEIFDLSSGKREFDFTVPYYSVGTTSMVCRDVLYDVACYDSRFVVSRLHFLILDPLLLNANASNQISYIVTQRPGRSFTLSEPTGVKGEFVERVFAQDFNNFIKGSEVAHSVMKGLIDSPSVLLRVELSADKKECLGIQVSPCLRGQPPCSTILSWLGQIFTQWNGGLIYTLRAHSFDKTKACFVKLWHDVNGSTTNEDGEFEYYTDVVSPAGQHVLIWEPAMGSVSFEVPFKARTPKLLVPKTLYPASPYAWLQCYNGLLMMDYEGEQHLKIEISIAGATDFEFYDRSVAPKCGRVSDAFTKLTFADKLLSADAVPIYNRERLSGPTKKAKAIKVGLKPVDEVDDEGRKGSVEPRSSSRTPRVYLQDDDHTDAEEGDFLRIGKEYYVLRDEDWILINSAKQMNTCVASCIGMDVKGFNDTVAVFEAKETCMKVADIVDLTHAAVMSDEMTKLKADLPGLMEEVGKINELLKGVNEMKDTVDGGLSFLANIRKKLMACIIPIIKSTIPGLVYSCIDNEQYAWATVATIFGICLMAYACKNVKKMKKKVAVLCMIIWSPFMIDCVWSLGKWISGKFLTSTFSTLQATCRKHSKAGAAESLKEGAKSIFSFIGDNWLAHLEGILSLFGVITSLVMWGSVPDEKKLTGFAAKFKAAGEKGKTISMLSSGLKSAVTMSKDIAKWITEWCLGLFGSNLPKAESELQKMLNFSLKEWVLEVREFSLLENKFNDFGSLAHVEKTRRLYDKSIQIQKALLTEVKVDVQLSMIVKECREKCTELMNDSYAYKGMKKSRIDPIHICVSGKPGVGKSAAAHMIIDDLLDAMDEPVTDRIFTRCCADAYWSNYHQEPVILYDDLGAIDSNMRISDFAEIMGIKSNDPFAVPMAAVEEKGKHCLSKYVFSCTNLKLIGDNCDVVTKGAFYRRRNVMVEVDCDPNVPKDPTDPSKGLLFTVLATVEEGARRNNYVVKLKDTWDEHFLKDVEGKEAWVFDRVDYSTFLKFLIEYSKAYMENQATLVNTLNSTPEERKQRRLPTYDETMMIHRQTLEGEARASGSKSDDDSEEGGDDVQPNASKHMCTKPPDICVSLRQMIMHFDKSMFPAKEIYDGFKRAGITAPKGMNSKKVLSFLDLVYTYCECSNEHCCESCTYWMNDFNAKNMAVMRTCDHHSIALGLRMKKVSSNCMETEFVIKKGLCLEQLFEGKSPVSSFCALLAYLHWDSTLVYHAICPYRAFGVEASSKKRIVDDSEFDYDDIITKKVCLKNDNGIRFAEWKGLGFFYPEHSREFKCLGLVDHHGKIVVFKRVEDSGVAQPLSSAKKLYEFEPRMYYPKQLFAEEFDRQLLNSYLDALPTFGLTEEGKIPEQNVEFFEQAEQNLKGHLYIIFLLCYAEESANRRNLSEIVAKETKTKVRMDDVLARYKEYEKQVCGGLSKKMKIGLAIAGGFVIAGTTIAIIFGIKKGVDAIVGLVSDCTAPTKTDEVTQSREPYVVEVVDLKEMVEESAVQDLGEYSTNLQLTTSLLQTEAAKKQNAPSDESERIKTERKKNGLSPPKAKGWFVSSKARKHVQSGMGVAYSEKVRVSVPKKEEIAPRYKVPPAQKQLYETAVKHFKKYLSEGKMEDLGSILREIEKWQNVITEKGVARIADNEERNKLAASLILDQLGNEIDKEKEDGGLLLLSTNETIPHDSDLKVAQMLGSNNLTKDVVSDMLHGNTTMMVNKQIRIGSVGVERDMQAQTLLSTHGLKMSCTIFNCTQNKQCMVVRLVGSIILCPAHYIDEFEEDDEIYFISAHKVTLVKADPKRMRLLNKFQDLVIWDLGKSVPPSKSYIDHIPTVKDWEHYRNGQGLMCFSKYDPTAIVQTVHFLSDVERIAANVEVPTATYLTYGALHSVVCGLRYKVSCVAGFCGAIIIRADSRLTRKIVGMHVAGSSDSGVGYGEMLVREFIVDAINELDHDMSRAISGDNVEVPLVPNAEKQCNVQGFGNLGVVGAVDQNLLPRIPLKTTVMKSPIHGLFGKVLTQPSILSPFDRRLGEKRGIWDPIIDSACKYGINIKLFSDERVQDVEDFLVSHFRNKENSLKKREVNDVEVGINGIDRSDYWLPIEMKTSAGYPHIIKKPKDGIGKLWLFEKEGEYPSGREKYLMKENEMKESYVKHIKDIHEGRVPSFTTIECPKDERRKLSKIFDTPATRTFTILPCEINIIFRMYFGDFAAMVMSNRHTSFCQVGIDPNTMEWSELMTKFKSVGQFGFAGDYAKFDGIGPSQIYHSIVNVVNAWYDDGKENARARHCLVSSIIHRFGLVGEWLLQYSQGMPSGFAMTVIFNSMVNYYFMALAWMDIVEKSPLSHQADLESFSSYTKLVTFGDDNVVAVSPYFQDFYNLRTVAAFLSEYGITYTDDAKNPIHMSETVVPIESVTFLKRGFVKVDKAGLLWKAPLSKLSIEEQCHWIRQIEVPVEALQQNVFGALFEASIHGEEYFDDFYGRLKDAFDRVMIPFEFHGYMFYTRRWWSNMTGACLPQESLRDLVVKASLNSIDLSREYLNLETRSKVPLKELLAKAIYAPLVEYEV</sequence>
<feature type="region of interest" description="Disordered" evidence="18">
    <location>
        <begin position="1993"/>
        <end position="2022"/>
    </location>
</feature>
<keyword evidence="15" id="KW-0693">Viral RNA replication</keyword>
<dbReference type="GO" id="GO:0006508">
    <property type="term" value="P:proteolysis"/>
    <property type="evidence" value="ECO:0007669"/>
    <property type="project" value="UniProtKB-KW"/>
</dbReference>